<accession>A0A2V1ZXL6</accession>
<dbReference type="Pfam" id="PF06041">
    <property type="entry name" value="DUF924"/>
    <property type="match status" value="1"/>
</dbReference>
<reference evidence="1 2" key="1">
    <citation type="submission" date="2018-05" db="EMBL/GenBank/DDBJ databases">
        <title>Genomic Encyclopedia of Type Strains, Phase IV (KMG-IV): sequencing the most valuable type-strain genomes for metagenomic binning, comparative biology and taxonomic classification.</title>
        <authorList>
            <person name="Goeker M."/>
        </authorList>
    </citation>
    <scope>NUCLEOTIDE SEQUENCE [LARGE SCALE GENOMIC DNA]</scope>
    <source>
        <strain evidence="1 2">DSM 7229</strain>
    </source>
</reference>
<dbReference type="RefSeq" id="WP_109590028.1">
    <property type="nucleotide sequence ID" value="NZ_CAJGZY010000002.1"/>
</dbReference>
<dbReference type="SUPFAM" id="SSF48452">
    <property type="entry name" value="TPR-like"/>
    <property type="match status" value="1"/>
</dbReference>
<keyword evidence="2" id="KW-1185">Reference proteome</keyword>
<dbReference type="AlphaFoldDB" id="A0A2V1ZXL6"/>
<proteinExistence type="predicted"/>
<comment type="caution">
    <text evidence="1">The sequence shown here is derived from an EMBL/GenBank/DDBJ whole genome shotgun (WGS) entry which is preliminary data.</text>
</comment>
<name>A0A2V1ZXL6_PSYIM</name>
<dbReference type="InterPro" id="IPR011990">
    <property type="entry name" value="TPR-like_helical_dom_sf"/>
</dbReference>
<protein>
    <submittedName>
        <fullName evidence="1">Uncharacterized protein (DUF924 family)</fullName>
    </submittedName>
</protein>
<dbReference type="EMBL" id="QGGM01000002">
    <property type="protein sequence ID" value="PWK14779.1"/>
    <property type="molecule type" value="Genomic_DNA"/>
</dbReference>
<dbReference type="GeneID" id="60254429"/>
<evidence type="ECO:0000313" key="1">
    <source>
        <dbReference type="EMBL" id="PWK14779.1"/>
    </source>
</evidence>
<dbReference type="InterPro" id="IPR010323">
    <property type="entry name" value="DUF924"/>
</dbReference>
<gene>
    <name evidence="1" type="ORF">C8D84_102255</name>
</gene>
<sequence>MSLSTDYSTATSQAYSSQLDPKNIHLEHLDANARAVLEFWFDKDNEQYWFAQNDDFDTQIKDKFGDIWQAAKQGECVIWRIAEAPTDSNSSITALAGRLAEIIVLDQFSRNLCRGQAGAFAQDSMAIALAQEAIGQPHFDTLPTEWRKFIIMPFMHSESLVIHKRYLPLFEKLHDDNTLDFENRHKDIIEQFGRYPHRNDILDRESTDEEEAFLQQPNSSF</sequence>
<evidence type="ECO:0000313" key="2">
    <source>
        <dbReference type="Proteomes" id="UP000245655"/>
    </source>
</evidence>
<dbReference type="Proteomes" id="UP000245655">
    <property type="component" value="Unassembled WGS sequence"/>
</dbReference>
<organism evidence="1 2">
    <name type="scientific">Psychrobacter immobilis</name>
    <dbReference type="NCBI Taxonomy" id="498"/>
    <lineage>
        <taxon>Bacteria</taxon>
        <taxon>Pseudomonadati</taxon>
        <taxon>Pseudomonadota</taxon>
        <taxon>Gammaproteobacteria</taxon>
        <taxon>Moraxellales</taxon>
        <taxon>Moraxellaceae</taxon>
        <taxon>Psychrobacter</taxon>
    </lineage>
</organism>
<dbReference type="Gene3D" id="1.20.58.320">
    <property type="entry name" value="TPR-like"/>
    <property type="match status" value="1"/>
</dbReference>
<dbReference type="Gene3D" id="1.25.40.10">
    <property type="entry name" value="Tetratricopeptide repeat domain"/>
    <property type="match status" value="1"/>
</dbReference>